<sequence>MSSSNNPKGWHKLPSELRLEIIQFSFATPALPKPSTAQEGRTARYNHLGVTGSETWSSGGLWEEPTKNPTANLLLVNKQFNHDVKYILALLPNAYHVDVMVVKDYGLWPTWYCLKPPSSDVVEEVTVTFRIFEPTDDLNDRFRESLTFFGGDGGPPVAVRSLHQLFLTLTSDGPGLFPKNCCNARTSPPKYIVKRIKMNILSPTDNVAHTRLWCREDENPWWLPRLYLPRTPMPARPEDQLAKFIASWMSMIYRPCNYTYPYIGRYYRNLLENISLQMNGEEYARLDPDQALEDMYPKRHLGLTLRRRCRDLRKTRVRMKQRFEHE</sequence>
<comment type="caution">
    <text evidence="1">The sequence shown here is derived from an EMBL/GenBank/DDBJ whole genome shotgun (WGS) entry which is preliminary data.</text>
</comment>
<reference evidence="1" key="1">
    <citation type="submission" date="2022-09" db="EMBL/GenBank/DDBJ databases">
        <title>Fusarium specimens isolated from Avocado Roots.</title>
        <authorList>
            <person name="Stajich J."/>
            <person name="Roper C."/>
            <person name="Heimlech-Rivalta G."/>
        </authorList>
    </citation>
    <scope>NUCLEOTIDE SEQUENCE</scope>
    <source>
        <strain evidence="1">CF00095</strain>
    </source>
</reference>
<protein>
    <submittedName>
        <fullName evidence="1">Uncharacterized protein</fullName>
    </submittedName>
</protein>
<keyword evidence="2" id="KW-1185">Reference proteome</keyword>
<accession>A0ABQ8R760</accession>
<evidence type="ECO:0000313" key="2">
    <source>
        <dbReference type="Proteomes" id="UP001152024"/>
    </source>
</evidence>
<proteinExistence type="predicted"/>
<evidence type="ECO:0000313" key="1">
    <source>
        <dbReference type="EMBL" id="KAJ4128805.1"/>
    </source>
</evidence>
<dbReference type="Proteomes" id="UP001152024">
    <property type="component" value="Unassembled WGS sequence"/>
</dbReference>
<organism evidence="1 2">
    <name type="scientific">Fusarium equiseti</name>
    <name type="common">Fusarium scirpi</name>
    <dbReference type="NCBI Taxonomy" id="61235"/>
    <lineage>
        <taxon>Eukaryota</taxon>
        <taxon>Fungi</taxon>
        <taxon>Dikarya</taxon>
        <taxon>Ascomycota</taxon>
        <taxon>Pezizomycotina</taxon>
        <taxon>Sordariomycetes</taxon>
        <taxon>Hypocreomycetidae</taxon>
        <taxon>Hypocreales</taxon>
        <taxon>Nectriaceae</taxon>
        <taxon>Fusarium</taxon>
        <taxon>Fusarium incarnatum-equiseti species complex</taxon>
    </lineage>
</organism>
<name>A0ABQ8R760_FUSEQ</name>
<dbReference type="EMBL" id="JAOQBH010000011">
    <property type="protein sequence ID" value="KAJ4128805.1"/>
    <property type="molecule type" value="Genomic_DNA"/>
</dbReference>
<gene>
    <name evidence="1" type="ORF">NW768_007324</name>
</gene>